<accession>A0A5C5X365</accession>
<protein>
    <submittedName>
        <fullName evidence="1">Uncharacterized protein</fullName>
    </submittedName>
</protein>
<keyword evidence="2" id="KW-1185">Reference proteome</keyword>
<dbReference type="Proteomes" id="UP000317243">
    <property type="component" value="Unassembled WGS sequence"/>
</dbReference>
<name>A0A5C5X365_9PLAN</name>
<proteinExistence type="predicted"/>
<evidence type="ECO:0000313" key="2">
    <source>
        <dbReference type="Proteomes" id="UP000317243"/>
    </source>
</evidence>
<gene>
    <name evidence="1" type="ORF">KOR42_00750</name>
</gene>
<dbReference type="AlphaFoldDB" id="A0A5C5X365"/>
<dbReference type="EMBL" id="SIHI01000001">
    <property type="protein sequence ID" value="TWT56721.1"/>
    <property type="molecule type" value="Genomic_DNA"/>
</dbReference>
<evidence type="ECO:0000313" key="1">
    <source>
        <dbReference type="EMBL" id="TWT56721.1"/>
    </source>
</evidence>
<comment type="caution">
    <text evidence="1">The sequence shown here is derived from an EMBL/GenBank/DDBJ whole genome shotgun (WGS) entry which is preliminary data.</text>
</comment>
<sequence length="47" mass="5938">MCRWHGMCNVMEWWKKWTFFLVENLYYLKGRNEWLPLLHANQCPVHQ</sequence>
<organism evidence="1 2">
    <name type="scientific">Thalassoglobus neptunius</name>
    <dbReference type="NCBI Taxonomy" id="1938619"/>
    <lineage>
        <taxon>Bacteria</taxon>
        <taxon>Pseudomonadati</taxon>
        <taxon>Planctomycetota</taxon>
        <taxon>Planctomycetia</taxon>
        <taxon>Planctomycetales</taxon>
        <taxon>Planctomycetaceae</taxon>
        <taxon>Thalassoglobus</taxon>
    </lineage>
</organism>
<reference evidence="1 2" key="1">
    <citation type="submission" date="2019-02" db="EMBL/GenBank/DDBJ databases">
        <title>Deep-cultivation of Planctomycetes and their phenomic and genomic characterization uncovers novel biology.</title>
        <authorList>
            <person name="Wiegand S."/>
            <person name="Jogler M."/>
            <person name="Boedeker C."/>
            <person name="Pinto D."/>
            <person name="Vollmers J."/>
            <person name="Rivas-Marin E."/>
            <person name="Kohn T."/>
            <person name="Peeters S.H."/>
            <person name="Heuer A."/>
            <person name="Rast P."/>
            <person name="Oberbeckmann S."/>
            <person name="Bunk B."/>
            <person name="Jeske O."/>
            <person name="Meyerdierks A."/>
            <person name="Storesund J.E."/>
            <person name="Kallscheuer N."/>
            <person name="Luecker S."/>
            <person name="Lage O.M."/>
            <person name="Pohl T."/>
            <person name="Merkel B.J."/>
            <person name="Hornburger P."/>
            <person name="Mueller R.-W."/>
            <person name="Bruemmer F."/>
            <person name="Labrenz M."/>
            <person name="Spormann A.M."/>
            <person name="Op Den Camp H."/>
            <person name="Overmann J."/>
            <person name="Amann R."/>
            <person name="Jetten M.S.M."/>
            <person name="Mascher T."/>
            <person name="Medema M.H."/>
            <person name="Devos D.P."/>
            <person name="Kaster A.-K."/>
            <person name="Ovreas L."/>
            <person name="Rohde M."/>
            <person name="Galperin M.Y."/>
            <person name="Jogler C."/>
        </authorList>
    </citation>
    <scope>NUCLEOTIDE SEQUENCE [LARGE SCALE GENOMIC DNA]</scope>
    <source>
        <strain evidence="1 2">KOR42</strain>
    </source>
</reference>